<comment type="caution">
    <text evidence="2">The sequence shown here is derived from an EMBL/GenBank/DDBJ whole genome shotgun (WGS) entry which is preliminary data.</text>
</comment>
<keyword evidence="1" id="KW-0732">Signal</keyword>
<keyword evidence="3" id="KW-1185">Reference proteome</keyword>
<gene>
    <name evidence="2" type="ORF">IC229_13115</name>
</gene>
<dbReference type="AlphaFoldDB" id="A0A926XVR3"/>
<evidence type="ECO:0000313" key="2">
    <source>
        <dbReference type="EMBL" id="MBD2701584.1"/>
    </source>
</evidence>
<evidence type="ECO:0008006" key="4">
    <source>
        <dbReference type="Google" id="ProtNLM"/>
    </source>
</evidence>
<evidence type="ECO:0000313" key="3">
    <source>
        <dbReference type="Proteomes" id="UP000598820"/>
    </source>
</evidence>
<sequence>MSIRQLAFVLLTSLFFSAQAQVPATTTTDKVEQEKFVFLNNGATVGMIIKSVLKADTKRLKLTDPQVPKARDVIRKAVVSYNDGVKALKKSGMNQNKLRTLAIEIETEKLRGYKPLLTPEQYTLLVSQHRKMYPEAKLP</sequence>
<reference evidence="2" key="1">
    <citation type="submission" date="2020-09" db="EMBL/GenBank/DDBJ databases">
        <authorList>
            <person name="Kim M.K."/>
        </authorList>
    </citation>
    <scope>NUCLEOTIDE SEQUENCE</scope>
    <source>
        <strain evidence="2">BT702</strain>
    </source>
</reference>
<feature type="chain" id="PRO_5037679699" description="Peptidylprolyl isomerase" evidence="1">
    <location>
        <begin position="21"/>
        <end position="139"/>
    </location>
</feature>
<dbReference type="Proteomes" id="UP000598820">
    <property type="component" value="Unassembled WGS sequence"/>
</dbReference>
<dbReference type="EMBL" id="JACWZY010000009">
    <property type="protein sequence ID" value="MBD2701584.1"/>
    <property type="molecule type" value="Genomic_DNA"/>
</dbReference>
<organism evidence="2 3">
    <name type="scientific">Spirosoma profusum</name>
    <dbReference type="NCBI Taxonomy" id="2771354"/>
    <lineage>
        <taxon>Bacteria</taxon>
        <taxon>Pseudomonadati</taxon>
        <taxon>Bacteroidota</taxon>
        <taxon>Cytophagia</taxon>
        <taxon>Cytophagales</taxon>
        <taxon>Cytophagaceae</taxon>
        <taxon>Spirosoma</taxon>
    </lineage>
</organism>
<evidence type="ECO:0000256" key="1">
    <source>
        <dbReference type="SAM" id="SignalP"/>
    </source>
</evidence>
<accession>A0A926XVR3</accession>
<dbReference type="RefSeq" id="WP_190887436.1">
    <property type="nucleotide sequence ID" value="NZ_JACWZY010000009.1"/>
</dbReference>
<feature type="signal peptide" evidence="1">
    <location>
        <begin position="1"/>
        <end position="20"/>
    </location>
</feature>
<proteinExistence type="predicted"/>
<name>A0A926XVR3_9BACT</name>
<protein>
    <recommendedName>
        <fullName evidence="4">Peptidylprolyl isomerase</fullName>
    </recommendedName>
</protein>